<dbReference type="SUPFAM" id="SSF88697">
    <property type="entry name" value="PUA domain-like"/>
    <property type="match status" value="1"/>
</dbReference>
<feature type="domain" description="ASCH" evidence="1">
    <location>
        <begin position="33"/>
        <end position="148"/>
    </location>
</feature>
<dbReference type="Pfam" id="PF04266">
    <property type="entry name" value="ASCH"/>
    <property type="match status" value="1"/>
</dbReference>
<dbReference type="SMART" id="SM01022">
    <property type="entry name" value="ASCH"/>
    <property type="match status" value="1"/>
</dbReference>
<keyword evidence="3" id="KW-1185">Reference proteome</keyword>
<sequence length="154" mass="17421">MYEIDPSRPEIVAFMAAASAALGQTLTSPKDIFQFGDSPAIADELLLLAIQGKKTATMTWPVPDPLFWDIGDLSVILDGQGKPRALMRTTSMVRRRFCDVDQDFAAAEAEGDYETWRTGHIAYFQRQKEKEEFTEDSEVLCERFEVIYLADNCR</sequence>
<protein>
    <recommendedName>
        <fullName evidence="1">ASCH domain-containing protein</fullName>
    </recommendedName>
</protein>
<proteinExistence type="predicted"/>
<dbReference type="Gene3D" id="3.10.400.10">
    <property type="entry name" value="Sulfate adenylyltransferase"/>
    <property type="match status" value="1"/>
</dbReference>
<accession>A0ABR4D2A1</accession>
<dbReference type="Proteomes" id="UP001600064">
    <property type="component" value="Unassembled WGS sequence"/>
</dbReference>
<name>A0ABR4D2A1_9PEZI</name>
<dbReference type="PANTHER" id="PTHR39203:SF1">
    <property type="entry name" value="CYTOPLASMIC PROTEIN"/>
    <property type="match status" value="1"/>
</dbReference>
<reference evidence="2 3" key="1">
    <citation type="journal article" date="2024" name="Commun. Biol.">
        <title>Comparative genomic analysis of thermophilic fungi reveals convergent evolutionary adaptations and gene losses.</title>
        <authorList>
            <person name="Steindorff A.S."/>
            <person name="Aguilar-Pontes M.V."/>
            <person name="Robinson A.J."/>
            <person name="Andreopoulos B."/>
            <person name="LaButti K."/>
            <person name="Kuo A."/>
            <person name="Mondo S."/>
            <person name="Riley R."/>
            <person name="Otillar R."/>
            <person name="Haridas S."/>
            <person name="Lipzen A."/>
            <person name="Grimwood J."/>
            <person name="Schmutz J."/>
            <person name="Clum A."/>
            <person name="Reid I.D."/>
            <person name="Moisan M.C."/>
            <person name="Butler G."/>
            <person name="Nguyen T.T.M."/>
            <person name="Dewar K."/>
            <person name="Conant G."/>
            <person name="Drula E."/>
            <person name="Henrissat B."/>
            <person name="Hansel C."/>
            <person name="Singer S."/>
            <person name="Hutchinson M.I."/>
            <person name="de Vries R.P."/>
            <person name="Natvig D.O."/>
            <person name="Powell A.J."/>
            <person name="Tsang A."/>
            <person name="Grigoriev I.V."/>
        </authorList>
    </citation>
    <scope>NUCLEOTIDE SEQUENCE [LARGE SCALE GENOMIC DNA]</scope>
    <source>
        <strain evidence="2 3">ATCC 22073</strain>
    </source>
</reference>
<dbReference type="PANTHER" id="PTHR39203">
    <property type="entry name" value="CYTOPLASMIC PROTEIN-RELATED"/>
    <property type="match status" value="1"/>
</dbReference>
<dbReference type="InterPro" id="IPR015947">
    <property type="entry name" value="PUA-like_sf"/>
</dbReference>
<organism evidence="2 3">
    <name type="scientific">Remersonia thermophila</name>
    <dbReference type="NCBI Taxonomy" id="72144"/>
    <lineage>
        <taxon>Eukaryota</taxon>
        <taxon>Fungi</taxon>
        <taxon>Dikarya</taxon>
        <taxon>Ascomycota</taxon>
        <taxon>Pezizomycotina</taxon>
        <taxon>Sordariomycetes</taxon>
        <taxon>Sordariomycetidae</taxon>
        <taxon>Sordariales</taxon>
        <taxon>Sordariales incertae sedis</taxon>
        <taxon>Remersonia</taxon>
    </lineage>
</organism>
<comment type="caution">
    <text evidence="2">The sequence shown here is derived from an EMBL/GenBank/DDBJ whole genome shotgun (WGS) entry which is preliminary data.</text>
</comment>
<dbReference type="RefSeq" id="XP_070863230.1">
    <property type="nucleotide sequence ID" value="XM_071013789.1"/>
</dbReference>
<dbReference type="CDD" id="cd06553">
    <property type="entry name" value="ASCH_Ef3133_like"/>
    <property type="match status" value="1"/>
</dbReference>
<dbReference type="EMBL" id="JAZGUE010000007">
    <property type="protein sequence ID" value="KAL2264503.1"/>
    <property type="molecule type" value="Genomic_DNA"/>
</dbReference>
<dbReference type="GeneID" id="98128433"/>
<dbReference type="InterPro" id="IPR007374">
    <property type="entry name" value="ASCH_domain"/>
</dbReference>
<evidence type="ECO:0000313" key="2">
    <source>
        <dbReference type="EMBL" id="KAL2264503.1"/>
    </source>
</evidence>
<gene>
    <name evidence="2" type="ORF">VTJ83DRAFT_7013</name>
</gene>
<dbReference type="InterPro" id="IPR009326">
    <property type="entry name" value="DUF984"/>
</dbReference>
<evidence type="ECO:0000259" key="1">
    <source>
        <dbReference type="SMART" id="SM01022"/>
    </source>
</evidence>
<evidence type="ECO:0000313" key="3">
    <source>
        <dbReference type="Proteomes" id="UP001600064"/>
    </source>
</evidence>